<keyword evidence="1" id="KW-1133">Transmembrane helix</keyword>
<accession>F0WHN0</accession>
<dbReference type="HOGENOM" id="CLU_1236927_0_0_1"/>
<dbReference type="EMBL" id="FR824147">
    <property type="protein sequence ID" value="CCA20723.1"/>
    <property type="molecule type" value="Genomic_DNA"/>
</dbReference>
<keyword evidence="1" id="KW-0812">Transmembrane</keyword>
<organism evidence="2">
    <name type="scientific">Albugo laibachii Nc14</name>
    <dbReference type="NCBI Taxonomy" id="890382"/>
    <lineage>
        <taxon>Eukaryota</taxon>
        <taxon>Sar</taxon>
        <taxon>Stramenopiles</taxon>
        <taxon>Oomycota</taxon>
        <taxon>Peronosporomycetes</taxon>
        <taxon>Albuginales</taxon>
        <taxon>Albuginaceae</taxon>
        <taxon>Albugo</taxon>
    </lineage>
</organism>
<protein>
    <submittedName>
        <fullName evidence="2">Uncharacterized protein AlNc14C102G6067</fullName>
    </submittedName>
</protein>
<reference evidence="2" key="1">
    <citation type="journal article" date="2011" name="PLoS Biol.">
        <title>Gene gain and loss during evolution of obligate parasitism in the white rust pathogen of Arabidopsis thaliana.</title>
        <authorList>
            <person name="Kemen E."/>
            <person name="Gardiner A."/>
            <person name="Schultz-Larsen T."/>
            <person name="Kemen A.C."/>
            <person name="Balmuth A.L."/>
            <person name="Robert-Seilaniantz A."/>
            <person name="Bailey K."/>
            <person name="Holub E."/>
            <person name="Studholme D.J."/>
            <person name="Maclean D."/>
            <person name="Jones J.D."/>
        </authorList>
    </citation>
    <scope>NUCLEOTIDE SEQUENCE</scope>
</reference>
<sequence length="224" mass="25725">MEPNWNVEDSMTAAEMITIVTIVGILLLSVVFLAQFWIVSSENRKMEENAKKGWRKTGSKNMVSNCFDEKRRVSLQKAEMLRRRVMLRNVDREIDKISAYSFTESSSGSVQEFDTINATQYTLQQIKHLDEKAADCTNELVVLARSADIHHKKELVQALQILLDAITFYLAPEHRDMNKVTIFCNSLVKYDGLTRLQHLQKEADKEIRLLATAIIEKAVPAIWH</sequence>
<name>F0WHN0_9STRA</name>
<gene>
    <name evidence="2" type="primary">AlNc14C102G6067</name>
    <name evidence="2" type="ORF">ALNC14_068660</name>
</gene>
<evidence type="ECO:0000313" key="2">
    <source>
        <dbReference type="EMBL" id="CCA20723.1"/>
    </source>
</evidence>
<dbReference type="InterPro" id="IPR011989">
    <property type="entry name" value="ARM-like"/>
</dbReference>
<evidence type="ECO:0000256" key="1">
    <source>
        <dbReference type="SAM" id="Phobius"/>
    </source>
</evidence>
<keyword evidence="1" id="KW-0472">Membrane</keyword>
<reference evidence="2" key="2">
    <citation type="submission" date="2011-02" db="EMBL/GenBank/DDBJ databases">
        <authorList>
            <person name="MacLean D."/>
        </authorList>
    </citation>
    <scope>NUCLEOTIDE SEQUENCE</scope>
</reference>
<proteinExistence type="predicted"/>
<dbReference type="AlphaFoldDB" id="F0WHN0"/>
<feature type="transmembrane region" description="Helical" evidence="1">
    <location>
        <begin position="16"/>
        <end position="39"/>
    </location>
</feature>
<dbReference type="Gene3D" id="1.25.10.10">
    <property type="entry name" value="Leucine-rich Repeat Variant"/>
    <property type="match status" value="1"/>
</dbReference>